<organism evidence="1 2">
    <name type="scientific">Trifolium medium</name>
    <dbReference type="NCBI Taxonomy" id="97028"/>
    <lineage>
        <taxon>Eukaryota</taxon>
        <taxon>Viridiplantae</taxon>
        <taxon>Streptophyta</taxon>
        <taxon>Embryophyta</taxon>
        <taxon>Tracheophyta</taxon>
        <taxon>Spermatophyta</taxon>
        <taxon>Magnoliopsida</taxon>
        <taxon>eudicotyledons</taxon>
        <taxon>Gunneridae</taxon>
        <taxon>Pentapetalae</taxon>
        <taxon>rosids</taxon>
        <taxon>fabids</taxon>
        <taxon>Fabales</taxon>
        <taxon>Fabaceae</taxon>
        <taxon>Papilionoideae</taxon>
        <taxon>50 kb inversion clade</taxon>
        <taxon>NPAAA clade</taxon>
        <taxon>Hologalegina</taxon>
        <taxon>IRL clade</taxon>
        <taxon>Trifolieae</taxon>
        <taxon>Trifolium</taxon>
    </lineage>
</organism>
<evidence type="ECO:0000313" key="2">
    <source>
        <dbReference type="Proteomes" id="UP000265520"/>
    </source>
</evidence>
<reference evidence="1 2" key="1">
    <citation type="journal article" date="2018" name="Front. Plant Sci.">
        <title>Red Clover (Trifolium pratense) and Zigzag Clover (T. medium) - A Picture of Genomic Similarities and Differences.</title>
        <authorList>
            <person name="Dluhosova J."/>
            <person name="Istvanek J."/>
            <person name="Nedelnik J."/>
            <person name="Repkova J."/>
        </authorList>
    </citation>
    <scope>NUCLEOTIDE SEQUENCE [LARGE SCALE GENOMIC DNA]</scope>
    <source>
        <strain evidence="2">cv. 10/8</strain>
        <tissue evidence="1">Leaf</tissue>
    </source>
</reference>
<dbReference type="EMBL" id="LXQA010566876">
    <property type="protein sequence ID" value="MCI59611.1"/>
    <property type="molecule type" value="Genomic_DNA"/>
</dbReference>
<evidence type="ECO:0000313" key="1">
    <source>
        <dbReference type="EMBL" id="MCI59611.1"/>
    </source>
</evidence>
<dbReference type="Proteomes" id="UP000265520">
    <property type="component" value="Unassembled WGS sequence"/>
</dbReference>
<accession>A0A392TEQ8</accession>
<dbReference type="AlphaFoldDB" id="A0A392TEQ8"/>
<protein>
    <submittedName>
        <fullName evidence="1">Uncharacterized protein</fullName>
    </submittedName>
</protein>
<proteinExistence type="predicted"/>
<comment type="caution">
    <text evidence="1">The sequence shown here is derived from an EMBL/GenBank/DDBJ whole genome shotgun (WGS) entry which is preliminary data.</text>
</comment>
<feature type="non-terminal residue" evidence="1">
    <location>
        <position position="1"/>
    </location>
</feature>
<name>A0A392TEQ8_9FABA</name>
<keyword evidence="2" id="KW-1185">Reference proteome</keyword>
<sequence length="36" mass="4102">VELSAIWMGGVYHRETAGSFITGGWKTRRNRTRLHG</sequence>